<dbReference type="PROSITE" id="PS51257">
    <property type="entry name" value="PROKAR_LIPOPROTEIN"/>
    <property type="match status" value="1"/>
</dbReference>
<feature type="signal peptide" evidence="1">
    <location>
        <begin position="1"/>
        <end position="29"/>
    </location>
</feature>
<reference evidence="2 3" key="1">
    <citation type="journal article" date="2019" name="Int. J. Syst. Evol. Microbiol.">
        <title>Rufibacter sediminis sp. nov., isolated from freshwater lake sediment.</title>
        <authorList>
            <person name="Qu J.H."/>
            <person name="Zhang L.J."/>
            <person name="Fu Y.H."/>
            <person name="Li H.F."/>
        </authorList>
    </citation>
    <scope>NUCLEOTIDE SEQUENCE [LARGE SCALE GENOMIC DNA]</scope>
    <source>
        <strain evidence="2 3">H-1</strain>
    </source>
</reference>
<dbReference type="RefSeq" id="WP_186638917.1">
    <property type="nucleotide sequence ID" value="NZ_JACOAF010000031.1"/>
</dbReference>
<protein>
    <recommendedName>
        <fullName evidence="4">Lipoprotein</fullName>
    </recommendedName>
</protein>
<keyword evidence="1" id="KW-0732">Signal</keyword>
<proteinExistence type="predicted"/>
<evidence type="ECO:0008006" key="4">
    <source>
        <dbReference type="Google" id="ProtNLM"/>
    </source>
</evidence>
<gene>
    <name evidence="2" type="ORF">H7U12_13790</name>
</gene>
<sequence>MCRVLGFGRSARSLSFVLLALLVSCSAPRSVIHSGRVTPHGEFKVGANFGGNVATEPISQLKDVTEDAIEALANRDSVYYDGFVKSATKAAIAYSLDPVGPTFDFYVRYGVVPRVDVGYKYASGVHVLDAMYQFLGPVAGVSKSSNERWYGSLGLQYAGQSSDILSKIFLDKLAPVLEFTAKRRDVLVPLVFSRSFGADEEFGNISFGLAYNHTFVEYGLIPGRLYEKVGGGKAVQIEGLTRKESFPSYGLFVNAKVGARRIFLLPALSMFYQKYGTYELLKAERVEFSGITIVPSLGVQIGLGQGKAARR</sequence>
<dbReference type="Proteomes" id="UP000659698">
    <property type="component" value="Unassembled WGS sequence"/>
</dbReference>
<organism evidence="2 3">
    <name type="scientific">Rufibacter sediminis</name>
    <dbReference type="NCBI Taxonomy" id="2762756"/>
    <lineage>
        <taxon>Bacteria</taxon>
        <taxon>Pseudomonadati</taxon>
        <taxon>Bacteroidota</taxon>
        <taxon>Cytophagia</taxon>
        <taxon>Cytophagales</taxon>
        <taxon>Hymenobacteraceae</taxon>
        <taxon>Rufibacter</taxon>
    </lineage>
</organism>
<comment type="caution">
    <text evidence="2">The sequence shown here is derived from an EMBL/GenBank/DDBJ whole genome shotgun (WGS) entry which is preliminary data.</text>
</comment>
<feature type="chain" id="PRO_5045956938" description="Lipoprotein" evidence="1">
    <location>
        <begin position="30"/>
        <end position="311"/>
    </location>
</feature>
<name>A0ABR6VUC2_9BACT</name>
<dbReference type="EMBL" id="JACOAF010000031">
    <property type="protein sequence ID" value="MBC3540760.1"/>
    <property type="molecule type" value="Genomic_DNA"/>
</dbReference>
<accession>A0ABR6VUC2</accession>
<evidence type="ECO:0000313" key="3">
    <source>
        <dbReference type="Proteomes" id="UP000659698"/>
    </source>
</evidence>
<evidence type="ECO:0000313" key="2">
    <source>
        <dbReference type="EMBL" id="MBC3540760.1"/>
    </source>
</evidence>
<keyword evidence="3" id="KW-1185">Reference proteome</keyword>
<evidence type="ECO:0000256" key="1">
    <source>
        <dbReference type="SAM" id="SignalP"/>
    </source>
</evidence>